<dbReference type="HOGENOM" id="CLU_3319795_0_0_1"/>
<evidence type="ECO:0000313" key="3">
    <source>
        <dbReference type="Proteomes" id="UP000008144"/>
    </source>
</evidence>
<gene>
    <name evidence="1" type="primary">MT-1</name>
</gene>
<sequence length="39" mass="4052">MDPCNCAETGVCNCVDCSNCSSCNCDPKICNCAKACCPK</sequence>
<protein>
    <submittedName>
        <fullName evidence="1">Putative Cd-metallothionein</fullName>
    </submittedName>
</protein>
<dbReference type="EMBL" id="FJ217357">
    <property type="protein sequence ID" value="ACN32211.2"/>
    <property type="molecule type" value="mRNA"/>
</dbReference>
<dbReference type="Ensembl" id="ENSCINT00000034372.1">
    <property type="protein sequence ID" value="ENSCINP00000035199.1"/>
    <property type="gene ID" value="ENSCING00000018047.1"/>
</dbReference>
<feature type="non-terminal residue" evidence="1">
    <location>
        <position position="1"/>
    </location>
</feature>
<name>C9W8P8_CIOIN</name>
<dbReference type="AlphaFoldDB" id="C9W8P8"/>
<proteinExistence type="evidence at transcript level"/>
<evidence type="ECO:0000313" key="2">
    <source>
        <dbReference type="Ensembl" id="ENSCINP00000035199.1"/>
    </source>
</evidence>
<dbReference type="Proteomes" id="UP000008144">
    <property type="component" value="Unassembled WGS sequence"/>
</dbReference>
<reference evidence="3" key="1">
    <citation type="journal article" date="2002" name="Science">
        <title>The draft genome of Ciona intestinalis: insights into chordate and vertebrate origins.</title>
        <authorList>
            <person name="Dehal P."/>
            <person name="Satou Y."/>
            <person name="Campbell R.K."/>
            <person name="Chapman J."/>
            <person name="Degnan B."/>
            <person name="De Tomaso A."/>
            <person name="Davidson B."/>
            <person name="Di Gregorio A."/>
            <person name="Gelpke M."/>
            <person name="Goodstein D.M."/>
            <person name="Harafuji N."/>
            <person name="Hastings K.E."/>
            <person name="Ho I."/>
            <person name="Hotta K."/>
            <person name="Huang W."/>
            <person name="Kawashima T."/>
            <person name="Lemaire P."/>
            <person name="Martinez D."/>
            <person name="Meinertzhagen I.A."/>
            <person name="Necula S."/>
            <person name="Nonaka M."/>
            <person name="Putnam N."/>
            <person name="Rash S."/>
            <person name="Saiga H."/>
            <person name="Satake M."/>
            <person name="Terry A."/>
            <person name="Yamada L."/>
            <person name="Wang H.G."/>
            <person name="Awazu S."/>
            <person name="Azumi K."/>
            <person name="Boore J."/>
            <person name="Branno M."/>
            <person name="Chin-Bow S."/>
            <person name="DeSantis R."/>
            <person name="Doyle S."/>
            <person name="Francino P."/>
            <person name="Keys D.N."/>
            <person name="Haga S."/>
            <person name="Hayashi H."/>
            <person name="Hino K."/>
            <person name="Imai K.S."/>
            <person name="Inaba K."/>
            <person name="Kano S."/>
            <person name="Kobayashi K."/>
            <person name="Kobayashi M."/>
            <person name="Lee B.I."/>
            <person name="Makabe K.W."/>
            <person name="Manohar C."/>
            <person name="Matassi G."/>
            <person name="Medina M."/>
            <person name="Mochizuki Y."/>
            <person name="Mount S."/>
            <person name="Morishita T."/>
            <person name="Miura S."/>
            <person name="Nakayama A."/>
            <person name="Nishizaka S."/>
            <person name="Nomoto H."/>
            <person name="Ohta F."/>
            <person name="Oishi K."/>
            <person name="Rigoutsos I."/>
            <person name="Sano M."/>
            <person name="Sasaki A."/>
            <person name="Sasakura Y."/>
            <person name="Shoguchi E."/>
            <person name="Shin-i T."/>
            <person name="Spagnuolo A."/>
            <person name="Stainier D."/>
            <person name="Suzuki M.M."/>
            <person name="Tassy O."/>
            <person name="Takatori N."/>
            <person name="Tokuoka M."/>
            <person name="Yagi K."/>
            <person name="Yoshizaki F."/>
            <person name="Wada S."/>
            <person name="Zhang C."/>
            <person name="Hyatt P.D."/>
            <person name="Larimer F."/>
            <person name="Detter C."/>
            <person name="Doggett N."/>
            <person name="Glavina T."/>
            <person name="Hawkins T."/>
            <person name="Richardson P."/>
            <person name="Lucas S."/>
            <person name="Kohara Y."/>
            <person name="Levine M."/>
            <person name="Satoh N."/>
            <person name="Rokhsar D.S."/>
        </authorList>
    </citation>
    <scope>NUCLEOTIDE SEQUENCE [LARGE SCALE GENOMIC DNA]</scope>
</reference>
<evidence type="ECO:0000313" key="1">
    <source>
        <dbReference type="EMBL" id="ACN32211.2"/>
    </source>
</evidence>
<accession>C9W8P8</accession>
<reference evidence="1" key="2">
    <citation type="submission" date="2009-10" db="EMBL/GenBank/DDBJ databases">
        <authorList>
            <person name="Franchi N."/>
            <person name="Ballarin L."/>
            <person name="Santovito G."/>
            <person name="Boldrin F."/>
            <person name="Piccinni E."/>
        </authorList>
    </citation>
    <scope>NUCLEOTIDE SEQUENCE</scope>
</reference>
<reference evidence="2" key="3">
    <citation type="submission" date="2025-05" db="UniProtKB">
        <authorList>
            <consortium name="Ensembl"/>
        </authorList>
    </citation>
    <scope>IDENTIFICATION</scope>
</reference>
<keyword evidence="3" id="KW-1185">Reference proteome</keyword>
<organism evidence="1">
    <name type="scientific">Ciona intestinalis</name>
    <name type="common">Transparent sea squirt</name>
    <name type="synonym">Ascidia intestinalis</name>
    <dbReference type="NCBI Taxonomy" id="7719"/>
    <lineage>
        <taxon>Eukaryota</taxon>
        <taxon>Metazoa</taxon>
        <taxon>Chordata</taxon>
        <taxon>Tunicata</taxon>
        <taxon>Ascidiacea</taxon>
        <taxon>Phlebobranchia</taxon>
        <taxon>Cionidae</taxon>
        <taxon>Ciona</taxon>
    </lineage>
</organism>